<dbReference type="EMBL" id="ATHJ01000105">
    <property type="protein sequence ID" value="EPR36026.1"/>
    <property type="molecule type" value="Genomic_DNA"/>
</dbReference>
<accession>S7TGU5</accession>
<evidence type="ECO:0000313" key="1">
    <source>
        <dbReference type="EMBL" id="EPR36026.1"/>
    </source>
</evidence>
<keyword evidence="2" id="KW-1185">Reference proteome</keyword>
<comment type="caution">
    <text evidence="1">The sequence shown here is derived from an EMBL/GenBank/DDBJ whole genome shotgun (WGS) entry which is preliminary data.</text>
</comment>
<dbReference type="RefSeq" id="WP_020877842.1">
    <property type="nucleotide sequence ID" value="NZ_ATHJ01000105.1"/>
</dbReference>
<protein>
    <submittedName>
        <fullName evidence="1">Uncharacterized protein</fullName>
    </submittedName>
</protein>
<dbReference type="STRING" id="897.B2D07_16325"/>
<gene>
    <name evidence="1" type="ORF">dsmv_0731</name>
</gene>
<dbReference type="Proteomes" id="UP000014977">
    <property type="component" value="Unassembled WGS sequence"/>
</dbReference>
<dbReference type="OrthoDB" id="5413327at2"/>
<reference evidence="1 2" key="1">
    <citation type="journal article" date="2013" name="Genome Announc.">
        <title>Draft genome sequences for three mercury-methylating, sulfate-reducing bacteria.</title>
        <authorList>
            <person name="Brown S.D."/>
            <person name="Hurt R.A.Jr."/>
            <person name="Gilmour C.C."/>
            <person name="Elias D.A."/>
        </authorList>
    </citation>
    <scope>NUCLEOTIDE SEQUENCE [LARGE SCALE GENOMIC DNA]</scope>
    <source>
        <strain evidence="1 2">DSM 2059</strain>
    </source>
</reference>
<organism evidence="1 2">
    <name type="scientific">Desulfococcus multivorans DSM 2059</name>
    <dbReference type="NCBI Taxonomy" id="1121405"/>
    <lineage>
        <taxon>Bacteria</taxon>
        <taxon>Pseudomonadati</taxon>
        <taxon>Thermodesulfobacteriota</taxon>
        <taxon>Desulfobacteria</taxon>
        <taxon>Desulfobacterales</taxon>
        <taxon>Desulfococcaceae</taxon>
        <taxon>Desulfococcus</taxon>
    </lineage>
</organism>
<dbReference type="AlphaFoldDB" id="S7TGU5"/>
<proteinExistence type="predicted"/>
<name>S7TGU5_DESML</name>
<evidence type="ECO:0000313" key="2">
    <source>
        <dbReference type="Proteomes" id="UP000014977"/>
    </source>
</evidence>
<dbReference type="eggNOG" id="ENOG5031ARV">
    <property type="taxonomic scope" value="Bacteria"/>
</dbReference>
<sequence>MKIQDFTSTDINGRKRVSARLIWEENDHPAQTLYFETPTAYAEGLVPDPHAFLIAGALPAMHFGEKRIWVDGPVCPQLLENIDVALHWIVHWFYPGRRKPIPIATAGMRPAAAEGTSRAGFLFSGGVDSLATLRHNHLNYPSGHPARILDGLIIYGLEVQNDVSFNHVLRHLEVIAADADIRMTPLYTNIRELGPENDRTFWADFWLKQYMGATFGAAIHALSGRFSLFSINSCHDIPNLIPYSSHPLVNPYYSSADLRIRHEGINFSRYEKTRIISDWQVAIDNLRVCNDSRTYQQEILNCGVCEKCVRTMLAMLCCGVLDRSGAFAENNVTTARVEASVIVRPNNLPMYRELFEPLRRIGREDLLKVVQVKIDEFEKRKKVEEWTSRTMGPLATVDRKHLHSVFGRTFRSIYGRIL</sequence>